<organism evidence="2 3">
    <name type="scientific">Coccomyxa subellipsoidea</name>
    <dbReference type="NCBI Taxonomy" id="248742"/>
    <lineage>
        <taxon>Eukaryota</taxon>
        <taxon>Viridiplantae</taxon>
        <taxon>Chlorophyta</taxon>
        <taxon>core chlorophytes</taxon>
        <taxon>Trebouxiophyceae</taxon>
        <taxon>Trebouxiophyceae incertae sedis</taxon>
        <taxon>Coccomyxaceae</taxon>
        <taxon>Coccomyxa</taxon>
    </lineage>
</organism>
<dbReference type="Proteomes" id="UP001491310">
    <property type="component" value="Unassembled WGS sequence"/>
</dbReference>
<evidence type="ECO:0000256" key="1">
    <source>
        <dbReference type="SAM" id="MobiDB-lite"/>
    </source>
</evidence>
<gene>
    <name evidence="2" type="ORF">WJX75_005853</name>
</gene>
<reference evidence="2 3" key="1">
    <citation type="journal article" date="2024" name="Nat. Commun.">
        <title>Phylogenomics reveals the evolutionary origins of lichenization in chlorophyte algae.</title>
        <authorList>
            <person name="Puginier C."/>
            <person name="Libourel C."/>
            <person name="Otte J."/>
            <person name="Skaloud P."/>
            <person name="Haon M."/>
            <person name="Grisel S."/>
            <person name="Petersen M."/>
            <person name="Berrin J.G."/>
            <person name="Delaux P.M."/>
            <person name="Dal Grande F."/>
            <person name="Keller J."/>
        </authorList>
    </citation>
    <scope>NUCLEOTIDE SEQUENCE [LARGE SCALE GENOMIC DNA]</scope>
    <source>
        <strain evidence="2 3">SAG 216-7</strain>
    </source>
</reference>
<proteinExistence type="predicted"/>
<protein>
    <submittedName>
        <fullName evidence="2">Uncharacterized protein</fullName>
    </submittedName>
</protein>
<evidence type="ECO:0000313" key="2">
    <source>
        <dbReference type="EMBL" id="KAK9901635.1"/>
    </source>
</evidence>
<name>A0ABR2YBN4_9CHLO</name>
<comment type="caution">
    <text evidence="2">The sequence shown here is derived from an EMBL/GenBank/DDBJ whole genome shotgun (WGS) entry which is preliminary data.</text>
</comment>
<sequence length="145" mass="15793">MVAVFEGDERAWSPNADHGGEYDARITNSADASTSGQDTSTAAYYGQTAVLLSLLKGLPPEELGNPDSQGNTVPLLWTVYALVSFRNFHALPTEGESAQDSFFMAPEGYRLKALHQSLSKDKKKKQRPSLSDGPLADFEEDDLLI</sequence>
<dbReference type="EMBL" id="JALJOT010000017">
    <property type="protein sequence ID" value="KAK9901635.1"/>
    <property type="molecule type" value="Genomic_DNA"/>
</dbReference>
<accession>A0ABR2YBN4</accession>
<keyword evidence="3" id="KW-1185">Reference proteome</keyword>
<evidence type="ECO:0000313" key="3">
    <source>
        <dbReference type="Proteomes" id="UP001491310"/>
    </source>
</evidence>
<feature type="region of interest" description="Disordered" evidence="1">
    <location>
        <begin position="1"/>
        <end position="20"/>
    </location>
</feature>
<feature type="region of interest" description="Disordered" evidence="1">
    <location>
        <begin position="117"/>
        <end position="145"/>
    </location>
</feature>